<evidence type="ECO:0000313" key="5">
    <source>
        <dbReference type="EMBL" id="OMJ78070.1"/>
    </source>
</evidence>
<protein>
    <recommendedName>
        <fullName evidence="7">Globin family profile domain-containing protein</fullName>
    </recommendedName>
</protein>
<dbReference type="InterPro" id="IPR001486">
    <property type="entry name" value="Hemoglobin_trunc"/>
</dbReference>
<evidence type="ECO:0000256" key="1">
    <source>
        <dbReference type="ARBA" id="ARBA00022448"/>
    </source>
</evidence>
<keyword evidence="2" id="KW-0349">Heme</keyword>
<dbReference type="GO" id="GO:0046872">
    <property type="term" value="F:metal ion binding"/>
    <property type="evidence" value="ECO:0007669"/>
    <property type="project" value="UniProtKB-KW"/>
</dbReference>
<dbReference type="SUPFAM" id="SSF46458">
    <property type="entry name" value="Globin-like"/>
    <property type="match status" value="1"/>
</dbReference>
<proteinExistence type="predicted"/>
<dbReference type="Proteomes" id="UP000187209">
    <property type="component" value="Unassembled WGS sequence"/>
</dbReference>
<organism evidence="5 6">
    <name type="scientific">Stentor coeruleus</name>
    <dbReference type="NCBI Taxonomy" id="5963"/>
    <lineage>
        <taxon>Eukaryota</taxon>
        <taxon>Sar</taxon>
        <taxon>Alveolata</taxon>
        <taxon>Ciliophora</taxon>
        <taxon>Postciliodesmatophora</taxon>
        <taxon>Heterotrichea</taxon>
        <taxon>Heterotrichida</taxon>
        <taxon>Stentoridae</taxon>
        <taxon>Stentor</taxon>
    </lineage>
</organism>
<evidence type="ECO:0000256" key="2">
    <source>
        <dbReference type="ARBA" id="ARBA00022617"/>
    </source>
</evidence>
<keyword evidence="6" id="KW-1185">Reference proteome</keyword>
<evidence type="ECO:0000313" key="6">
    <source>
        <dbReference type="Proteomes" id="UP000187209"/>
    </source>
</evidence>
<dbReference type="OrthoDB" id="325821at2759"/>
<reference evidence="5 6" key="1">
    <citation type="submission" date="2016-11" db="EMBL/GenBank/DDBJ databases">
        <title>The macronuclear genome of Stentor coeruleus: a giant cell with tiny introns.</title>
        <authorList>
            <person name="Slabodnick M."/>
            <person name="Ruby J.G."/>
            <person name="Reiff S.B."/>
            <person name="Swart E.C."/>
            <person name="Gosai S."/>
            <person name="Prabakaran S."/>
            <person name="Witkowska E."/>
            <person name="Larue G.E."/>
            <person name="Fisher S."/>
            <person name="Freeman R.M."/>
            <person name="Gunawardena J."/>
            <person name="Chu W."/>
            <person name="Stover N.A."/>
            <person name="Gregory B.D."/>
            <person name="Nowacki M."/>
            <person name="Derisi J."/>
            <person name="Roy S.W."/>
            <person name="Marshall W.F."/>
            <person name="Sood P."/>
        </authorList>
    </citation>
    <scope>NUCLEOTIDE SEQUENCE [LARGE SCALE GENOMIC DNA]</scope>
    <source>
        <strain evidence="5">WM001</strain>
    </source>
</reference>
<keyword evidence="1" id="KW-0813">Transport</keyword>
<dbReference type="EMBL" id="MPUH01000541">
    <property type="protein sequence ID" value="OMJ78070.1"/>
    <property type="molecule type" value="Genomic_DNA"/>
</dbReference>
<dbReference type="Pfam" id="PF01152">
    <property type="entry name" value="Bac_globin"/>
    <property type="match status" value="1"/>
</dbReference>
<evidence type="ECO:0008006" key="7">
    <source>
        <dbReference type="Google" id="ProtNLM"/>
    </source>
</evidence>
<name>A0A1R2BN01_9CILI</name>
<comment type="caution">
    <text evidence="5">The sequence shown here is derived from an EMBL/GenBank/DDBJ whole genome shotgun (WGS) entry which is preliminary data.</text>
</comment>
<dbReference type="InterPro" id="IPR012292">
    <property type="entry name" value="Globin/Proto"/>
</dbReference>
<dbReference type="GO" id="GO:0019825">
    <property type="term" value="F:oxygen binding"/>
    <property type="evidence" value="ECO:0007669"/>
    <property type="project" value="InterPro"/>
</dbReference>
<evidence type="ECO:0000256" key="4">
    <source>
        <dbReference type="ARBA" id="ARBA00023004"/>
    </source>
</evidence>
<evidence type="ECO:0000256" key="3">
    <source>
        <dbReference type="ARBA" id="ARBA00022723"/>
    </source>
</evidence>
<keyword evidence="3" id="KW-0479">Metal-binding</keyword>
<dbReference type="GO" id="GO:0020037">
    <property type="term" value="F:heme binding"/>
    <property type="evidence" value="ECO:0007669"/>
    <property type="project" value="InterPro"/>
</dbReference>
<dbReference type="AlphaFoldDB" id="A0A1R2BN01"/>
<dbReference type="Gene3D" id="1.10.490.10">
    <property type="entry name" value="Globins"/>
    <property type="match status" value="1"/>
</dbReference>
<accession>A0A1R2BN01</accession>
<sequence length="118" mass="13548">MNFFQKYGGPDFWSKFLNVFYTRITSSEHLSKHFIGKDIDYIKSMLIGLLEVTLVTEGHYPEDSLREGHKSMGISMEDFEVWISIYTSTLSDSGVSDEDANIIISLIQSYRHCIVTKP</sequence>
<keyword evidence="4" id="KW-0408">Iron</keyword>
<dbReference type="InterPro" id="IPR009050">
    <property type="entry name" value="Globin-like_sf"/>
</dbReference>
<gene>
    <name evidence="5" type="ORF">SteCoe_22226</name>
</gene>